<evidence type="ECO:0000313" key="2">
    <source>
        <dbReference type="EMBL" id="CAK5269826.1"/>
    </source>
</evidence>
<reference evidence="2" key="1">
    <citation type="submission" date="2023-11" db="EMBL/GenBank/DDBJ databases">
        <authorList>
            <person name="De Vega J J."/>
            <person name="De Vega J J."/>
        </authorList>
    </citation>
    <scope>NUCLEOTIDE SEQUENCE</scope>
</reference>
<organism evidence="2 3">
    <name type="scientific">Mycena citricolor</name>
    <dbReference type="NCBI Taxonomy" id="2018698"/>
    <lineage>
        <taxon>Eukaryota</taxon>
        <taxon>Fungi</taxon>
        <taxon>Dikarya</taxon>
        <taxon>Basidiomycota</taxon>
        <taxon>Agaricomycotina</taxon>
        <taxon>Agaricomycetes</taxon>
        <taxon>Agaricomycetidae</taxon>
        <taxon>Agaricales</taxon>
        <taxon>Marasmiineae</taxon>
        <taxon>Mycenaceae</taxon>
        <taxon>Mycena</taxon>
    </lineage>
</organism>
<sequence length="132" mass="14293">MCSTVKPARPRPGGGGLYGCMHMSGVSGCRSDELSSRSHSAEPEFARSVTQMCLLAQELDWRTDEEFEYWEGETLHRSHSADTEMTPRGCGMGLLAQDLECKQSVAGSEACGRDQSSDRSLASGRSEQADAI</sequence>
<dbReference type="PROSITE" id="PS51257">
    <property type="entry name" value="PROKAR_LIPOPROTEIN"/>
    <property type="match status" value="1"/>
</dbReference>
<feature type="region of interest" description="Disordered" evidence="1">
    <location>
        <begin position="107"/>
        <end position="132"/>
    </location>
</feature>
<proteinExistence type="predicted"/>
<dbReference type="EMBL" id="CAVNYO010000155">
    <property type="protein sequence ID" value="CAK5269826.1"/>
    <property type="molecule type" value="Genomic_DNA"/>
</dbReference>
<gene>
    <name evidence="2" type="ORF">MYCIT1_LOCUS13832</name>
</gene>
<comment type="caution">
    <text evidence="2">The sequence shown here is derived from an EMBL/GenBank/DDBJ whole genome shotgun (WGS) entry which is preliminary data.</text>
</comment>
<dbReference type="Proteomes" id="UP001295794">
    <property type="component" value="Unassembled WGS sequence"/>
</dbReference>
<dbReference type="AlphaFoldDB" id="A0AAD2H5U4"/>
<accession>A0AAD2H5U4</accession>
<evidence type="ECO:0000313" key="3">
    <source>
        <dbReference type="Proteomes" id="UP001295794"/>
    </source>
</evidence>
<evidence type="ECO:0000256" key="1">
    <source>
        <dbReference type="SAM" id="MobiDB-lite"/>
    </source>
</evidence>
<protein>
    <submittedName>
        <fullName evidence="2">Uncharacterized protein</fullName>
    </submittedName>
</protein>
<name>A0AAD2H5U4_9AGAR</name>
<keyword evidence="3" id="KW-1185">Reference proteome</keyword>